<evidence type="ECO:0000259" key="2">
    <source>
        <dbReference type="PROSITE" id="PS50206"/>
    </source>
</evidence>
<dbReference type="AlphaFoldDB" id="A0A6C2CIQ7"/>
<dbReference type="InterPro" id="IPR001763">
    <property type="entry name" value="Rhodanese-like_dom"/>
</dbReference>
<evidence type="ECO:0000313" key="3">
    <source>
        <dbReference type="EMBL" id="TYC53379.1"/>
    </source>
</evidence>
<dbReference type="GO" id="GO:0043828">
    <property type="term" value="F:tRNA 2-selenouridine synthase activity"/>
    <property type="evidence" value="ECO:0007669"/>
    <property type="project" value="InterPro"/>
</dbReference>
<dbReference type="InterPro" id="IPR017582">
    <property type="entry name" value="SelU"/>
</dbReference>
<dbReference type="SMART" id="SM00450">
    <property type="entry name" value="RHOD"/>
    <property type="match status" value="1"/>
</dbReference>
<dbReference type="InterPro" id="IPR058840">
    <property type="entry name" value="AAA_SelU"/>
</dbReference>
<comment type="caution">
    <text evidence="3">The sequence shown here is derived from an EMBL/GenBank/DDBJ whole genome shotgun (WGS) entry which is preliminary data.</text>
</comment>
<gene>
    <name evidence="3" type="primary">mnmH</name>
    <name evidence="3" type="ORF">ETQ85_21835</name>
</gene>
<keyword evidence="1" id="KW-0711">Selenium</keyword>
<dbReference type="PANTHER" id="PTHR30401">
    <property type="entry name" value="TRNA 2-SELENOURIDINE SYNTHASE"/>
    <property type="match status" value="1"/>
</dbReference>
<name>A0A6C2CIQ7_9RHOO</name>
<feature type="domain" description="Rhodanese" evidence="2">
    <location>
        <begin position="15"/>
        <end position="137"/>
    </location>
</feature>
<sequence>MSSHSAPFSASIDQLDDFDTIIDVRSPSEFAEDHIPGAINCPVLDDEERIRVGTLYKQVSPFEARKVGAVLVSRNIARHIETHFLSKPKGWKPLIYCWRGGQRSGSMTVVFGQIGWAARRLEGGYKNFRQRVLEDLDTLPSALDFRILCGPTGSGKTALLDALAAAGEPVLDLEGLAAHRGSVLGAAPNSSQPCQKAFETALWAVLRGFDPSRPVWAESESRRVGRLHLPGVLFERLRDSDCVRIEAPLEARVDHLLERYADLIADPADFNEKLERLVGQHGHLRVGEWQALVNAGVWRPLAEQLVTSHYDPAYRRGGEGLYRRAAAARVLPLPALDPATLAEVAATLQSAPVTP</sequence>
<protein>
    <submittedName>
        <fullName evidence="3">tRNA 2-selenouridine(34) synthase MnmH</fullName>
    </submittedName>
</protein>
<dbReference type="SUPFAM" id="SSF52540">
    <property type="entry name" value="P-loop containing nucleoside triphosphate hydrolases"/>
    <property type="match status" value="1"/>
</dbReference>
<dbReference type="NCBIfam" id="TIGR03167">
    <property type="entry name" value="tRNA_sel_U_synt"/>
    <property type="match status" value="1"/>
</dbReference>
<accession>A0A6C2CIQ7</accession>
<keyword evidence="4" id="KW-1185">Reference proteome</keyword>
<reference evidence="3 4" key="1">
    <citation type="submission" date="2019-01" db="EMBL/GenBank/DDBJ databases">
        <title>Zoogloea oleivorans genome sequencing and assembly.</title>
        <authorList>
            <person name="Tancsics A."/>
            <person name="Farkas M."/>
            <person name="Kriszt B."/>
            <person name="Maroti G."/>
            <person name="Horvath B."/>
        </authorList>
    </citation>
    <scope>NUCLEOTIDE SEQUENCE [LARGE SCALE GENOMIC DNA]</scope>
    <source>
        <strain evidence="3 4">Buc</strain>
    </source>
</reference>
<dbReference type="NCBIfam" id="NF008750">
    <property type="entry name" value="PRK11784.1-2"/>
    <property type="match status" value="1"/>
</dbReference>
<dbReference type="PROSITE" id="PS50206">
    <property type="entry name" value="RHODANESE_3"/>
    <property type="match status" value="1"/>
</dbReference>
<dbReference type="NCBIfam" id="NF008752">
    <property type="entry name" value="PRK11784.1-4"/>
    <property type="match status" value="1"/>
</dbReference>
<dbReference type="Pfam" id="PF00581">
    <property type="entry name" value="Rhodanese"/>
    <property type="match status" value="1"/>
</dbReference>
<proteinExistence type="predicted"/>
<dbReference type="Gene3D" id="3.40.250.10">
    <property type="entry name" value="Rhodanese-like domain"/>
    <property type="match status" value="1"/>
</dbReference>
<dbReference type="EMBL" id="SDKK01000028">
    <property type="protein sequence ID" value="TYC53379.1"/>
    <property type="molecule type" value="Genomic_DNA"/>
</dbReference>
<evidence type="ECO:0000256" key="1">
    <source>
        <dbReference type="ARBA" id="ARBA00023266"/>
    </source>
</evidence>
<dbReference type="SUPFAM" id="SSF52821">
    <property type="entry name" value="Rhodanese/Cell cycle control phosphatase"/>
    <property type="match status" value="1"/>
</dbReference>
<dbReference type="OrthoDB" id="9808735at2"/>
<dbReference type="PANTHER" id="PTHR30401:SF0">
    <property type="entry name" value="TRNA 2-SELENOURIDINE SYNTHASE"/>
    <property type="match status" value="1"/>
</dbReference>
<evidence type="ECO:0000313" key="4">
    <source>
        <dbReference type="Proteomes" id="UP000389128"/>
    </source>
</evidence>
<dbReference type="InterPro" id="IPR036873">
    <property type="entry name" value="Rhodanese-like_dom_sf"/>
</dbReference>
<dbReference type="RefSeq" id="WP_148581183.1">
    <property type="nucleotide sequence ID" value="NZ_SDKK01000028.1"/>
</dbReference>
<dbReference type="InterPro" id="IPR027417">
    <property type="entry name" value="P-loop_NTPase"/>
</dbReference>
<dbReference type="Proteomes" id="UP000389128">
    <property type="component" value="Unassembled WGS sequence"/>
</dbReference>
<dbReference type="Pfam" id="PF26341">
    <property type="entry name" value="AAA_SelU"/>
    <property type="match status" value="1"/>
</dbReference>
<organism evidence="3 4">
    <name type="scientific">Zoogloea oleivorans</name>
    <dbReference type="NCBI Taxonomy" id="1552750"/>
    <lineage>
        <taxon>Bacteria</taxon>
        <taxon>Pseudomonadati</taxon>
        <taxon>Pseudomonadota</taxon>
        <taxon>Betaproteobacteria</taxon>
        <taxon>Rhodocyclales</taxon>
        <taxon>Zoogloeaceae</taxon>
        <taxon>Zoogloea</taxon>
    </lineage>
</organism>
<dbReference type="GO" id="GO:0002098">
    <property type="term" value="P:tRNA wobble uridine modification"/>
    <property type="evidence" value="ECO:0007669"/>
    <property type="project" value="InterPro"/>
</dbReference>